<dbReference type="eggNOG" id="KOG0048">
    <property type="taxonomic scope" value="Eukaryota"/>
</dbReference>
<dbReference type="AlphaFoldDB" id="W9REN0"/>
<feature type="region of interest" description="Disordered" evidence="7">
    <location>
        <begin position="120"/>
        <end position="177"/>
    </location>
</feature>
<keyword evidence="4" id="KW-0238">DNA-binding</keyword>
<evidence type="ECO:0000256" key="2">
    <source>
        <dbReference type="ARBA" id="ARBA00022737"/>
    </source>
</evidence>
<evidence type="ECO:0000259" key="9">
    <source>
        <dbReference type="PROSITE" id="PS51294"/>
    </source>
</evidence>
<keyword evidence="3" id="KW-0805">Transcription regulation</keyword>
<feature type="domain" description="HTH myb-type" evidence="9">
    <location>
        <begin position="64"/>
        <end position="118"/>
    </location>
</feature>
<feature type="compositionally biased region" description="Basic and acidic residues" evidence="7">
    <location>
        <begin position="153"/>
        <end position="170"/>
    </location>
</feature>
<comment type="subcellular location">
    <subcellularLocation>
        <location evidence="1">Nucleus</location>
    </subcellularLocation>
</comment>
<feature type="region of interest" description="Disordered" evidence="7">
    <location>
        <begin position="209"/>
        <end position="245"/>
    </location>
</feature>
<evidence type="ECO:0000256" key="6">
    <source>
        <dbReference type="ARBA" id="ARBA00023242"/>
    </source>
</evidence>
<evidence type="ECO:0000256" key="4">
    <source>
        <dbReference type="ARBA" id="ARBA00023125"/>
    </source>
</evidence>
<evidence type="ECO:0000256" key="5">
    <source>
        <dbReference type="ARBA" id="ARBA00023163"/>
    </source>
</evidence>
<dbReference type="Gene3D" id="1.10.10.60">
    <property type="entry name" value="Homeodomain-like"/>
    <property type="match status" value="2"/>
</dbReference>
<dbReference type="GO" id="GO:0003677">
    <property type="term" value="F:DNA binding"/>
    <property type="evidence" value="ECO:0007669"/>
    <property type="project" value="UniProtKB-KW"/>
</dbReference>
<dbReference type="CDD" id="cd00167">
    <property type="entry name" value="SANT"/>
    <property type="match status" value="2"/>
</dbReference>
<feature type="compositionally biased region" description="Low complexity" evidence="7">
    <location>
        <begin position="209"/>
        <end position="230"/>
    </location>
</feature>
<evidence type="ECO:0000256" key="1">
    <source>
        <dbReference type="ARBA" id="ARBA00004123"/>
    </source>
</evidence>
<reference evidence="11" key="1">
    <citation type="submission" date="2013-01" db="EMBL/GenBank/DDBJ databases">
        <title>Draft Genome Sequence of a Mulberry Tree, Morus notabilis C.K. Schneid.</title>
        <authorList>
            <person name="He N."/>
            <person name="Zhao S."/>
        </authorList>
    </citation>
    <scope>NUCLEOTIDE SEQUENCE</scope>
</reference>
<evidence type="ECO:0000256" key="7">
    <source>
        <dbReference type="SAM" id="MobiDB-lite"/>
    </source>
</evidence>
<dbReference type="OrthoDB" id="2143914at2759"/>
<name>W9REN0_9ROSA</name>
<dbReference type="STRING" id="981085.W9REN0"/>
<dbReference type="InterPro" id="IPR015495">
    <property type="entry name" value="Myb_TF_plants"/>
</dbReference>
<evidence type="ECO:0000313" key="10">
    <source>
        <dbReference type="EMBL" id="EXB53350.1"/>
    </source>
</evidence>
<dbReference type="InterPro" id="IPR009057">
    <property type="entry name" value="Homeodomain-like_sf"/>
</dbReference>
<sequence length="387" mass="44049">MGKGRAPCCDKSQVKRGPWSPAEDLRLITFIQKHGHDNWRALPKQAGLLRCGKSCRLRWINYLRPDVKRGNFTQEEEEAMIKLHETLGNKWSKIASYFPGRTDNEIKNIWNTHLKKRLPLAKNSDSSGDESKESSITYSSSSSFSSNPSCGKRGLESEELGHRSDDESVPKRPCSNNDQLTIVQEKLIDHDVQKEVTNPNDQLIITSTTTTTTSSASSHASNMSNSTNTTQADHVSRDDDHDQEDDQMANNWLFDFMGPYDVSDILQEVNKPDTQADLMAPLEADYEFWNMLENLGTNFLQQPNDQVQPQSSNFNGEGHKGENIESWDWIRALENELGLTGNDNQNQQLVLEDQSHAMEEQVPAEMYFHYDVEEKLPEESDPCLYLY</sequence>
<gene>
    <name evidence="10" type="ORF">L484_016232</name>
</gene>
<dbReference type="KEGG" id="mnt:21399287"/>
<feature type="domain" description="Myb-like" evidence="8">
    <location>
        <begin position="64"/>
        <end position="114"/>
    </location>
</feature>
<keyword evidence="2" id="KW-0677">Repeat</keyword>
<dbReference type="InterPro" id="IPR017930">
    <property type="entry name" value="Myb_dom"/>
</dbReference>
<feature type="compositionally biased region" description="Low complexity" evidence="7">
    <location>
        <begin position="134"/>
        <end position="149"/>
    </location>
</feature>
<proteinExistence type="predicted"/>
<dbReference type="EMBL" id="KE344088">
    <property type="protein sequence ID" value="EXB53350.1"/>
    <property type="molecule type" value="Genomic_DNA"/>
</dbReference>
<evidence type="ECO:0000259" key="8">
    <source>
        <dbReference type="PROSITE" id="PS50090"/>
    </source>
</evidence>
<dbReference type="Proteomes" id="UP000030645">
    <property type="component" value="Unassembled WGS sequence"/>
</dbReference>
<accession>W9REN0</accession>
<dbReference type="PANTHER" id="PTHR10641">
    <property type="entry name" value="MYB FAMILY TRANSCRIPTION FACTOR"/>
    <property type="match status" value="1"/>
</dbReference>
<dbReference type="Pfam" id="PF00249">
    <property type="entry name" value="Myb_DNA-binding"/>
    <property type="match status" value="2"/>
</dbReference>
<keyword evidence="5" id="KW-0804">Transcription</keyword>
<dbReference type="SUPFAM" id="SSF46689">
    <property type="entry name" value="Homeodomain-like"/>
    <property type="match status" value="1"/>
</dbReference>
<feature type="domain" description="HTH myb-type" evidence="9">
    <location>
        <begin position="11"/>
        <end position="63"/>
    </location>
</feature>
<dbReference type="PROSITE" id="PS51294">
    <property type="entry name" value="HTH_MYB"/>
    <property type="match status" value="2"/>
</dbReference>
<evidence type="ECO:0000256" key="3">
    <source>
        <dbReference type="ARBA" id="ARBA00023015"/>
    </source>
</evidence>
<protein>
    <submittedName>
        <fullName evidence="10">Myb-related protein Zm1</fullName>
    </submittedName>
</protein>
<organism evidence="10 11">
    <name type="scientific">Morus notabilis</name>
    <dbReference type="NCBI Taxonomy" id="981085"/>
    <lineage>
        <taxon>Eukaryota</taxon>
        <taxon>Viridiplantae</taxon>
        <taxon>Streptophyta</taxon>
        <taxon>Embryophyta</taxon>
        <taxon>Tracheophyta</taxon>
        <taxon>Spermatophyta</taxon>
        <taxon>Magnoliopsida</taxon>
        <taxon>eudicotyledons</taxon>
        <taxon>Gunneridae</taxon>
        <taxon>Pentapetalae</taxon>
        <taxon>rosids</taxon>
        <taxon>fabids</taxon>
        <taxon>Rosales</taxon>
        <taxon>Moraceae</taxon>
        <taxon>Moreae</taxon>
        <taxon>Morus</taxon>
    </lineage>
</organism>
<dbReference type="PROSITE" id="PS50090">
    <property type="entry name" value="MYB_LIKE"/>
    <property type="match status" value="2"/>
</dbReference>
<dbReference type="GO" id="GO:0005634">
    <property type="term" value="C:nucleus"/>
    <property type="evidence" value="ECO:0007669"/>
    <property type="project" value="UniProtKB-SubCell"/>
</dbReference>
<keyword evidence="6" id="KW-0539">Nucleus</keyword>
<feature type="domain" description="Myb-like" evidence="8">
    <location>
        <begin position="11"/>
        <end position="63"/>
    </location>
</feature>
<dbReference type="InterPro" id="IPR001005">
    <property type="entry name" value="SANT/Myb"/>
</dbReference>
<dbReference type="FunFam" id="1.10.10.60:FF:000015">
    <property type="entry name" value="Transcription factor RAX3"/>
    <property type="match status" value="1"/>
</dbReference>
<keyword evidence="11" id="KW-1185">Reference proteome</keyword>
<evidence type="ECO:0000313" key="11">
    <source>
        <dbReference type="Proteomes" id="UP000030645"/>
    </source>
</evidence>
<dbReference type="SMART" id="SM00717">
    <property type="entry name" value="SANT"/>
    <property type="match status" value="2"/>
</dbReference>
<dbReference type="PANTHER" id="PTHR10641:SF1103">
    <property type="entry name" value="TRANSCRIPTION FACTOR MYB72"/>
    <property type="match status" value="1"/>
</dbReference>